<organism evidence="9">
    <name type="scientific">Daphnia magna</name>
    <dbReference type="NCBI Taxonomy" id="35525"/>
    <lineage>
        <taxon>Eukaryota</taxon>
        <taxon>Metazoa</taxon>
        <taxon>Ecdysozoa</taxon>
        <taxon>Arthropoda</taxon>
        <taxon>Crustacea</taxon>
        <taxon>Branchiopoda</taxon>
        <taxon>Diplostraca</taxon>
        <taxon>Cladocera</taxon>
        <taxon>Anomopoda</taxon>
        <taxon>Daphniidae</taxon>
        <taxon>Daphnia</taxon>
    </lineage>
</organism>
<dbReference type="GO" id="GO:0051865">
    <property type="term" value="P:protein autoubiquitination"/>
    <property type="evidence" value="ECO:0007669"/>
    <property type="project" value="TreeGrafter"/>
</dbReference>
<dbReference type="PANTHER" id="PTHR31531">
    <property type="entry name" value="E3 UBIQUITIN-PROTEIN LIGASE E3D FAMILY MEMBER"/>
    <property type="match status" value="1"/>
</dbReference>
<dbReference type="GO" id="GO:0043161">
    <property type="term" value="P:proteasome-mediated ubiquitin-dependent protein catabolic process"/>
    <property type="evidence" value="ECO:0007669"/>
    <property type="project" value="TreeGrafter"/>
</dbReference>
<dbReference type="InterPro" id="IPR019193">
    <property type="entry name" value="UBQ-conj_enz_E2-bd_prot"/>
</dbReference>
<dbReference type="GO" id="GO:0030332">
    <property type="term" value="F:cyclin binding"/>
    <property type="evidence" value="ECO:0007669"/>
    <property type="project" value="TreeGrafter"/>
</dbReference>
<comment type="function">
    <text evidence="7">E3 ubiquitin-protein ligase which accepts ubiquitin from specific E2 ubiquitin-conjugating enzymes, and transfers it to substrates, generally promoting their degradation by the proteasome. Independently of its E3 ubiquitin-protein ligase activity, acts as an inhibitor of CPSF3 endonuclease activity by blocking CPSF3 active site.</text>
</comment>
<dbReference type="PANTHER" id="PTHR31531:SF2">
    <property type="entry name" value="E3 UBIQUITIN-PROTEIN LIGASE E3D"/>
    <property type="match status" value="1"/>
</dbReference>
<dbReference type="GO" id="GO:0000209">
    <property type="term" value="P:protein polyubiquitination"/>
    <property type="evidence" value="ECO:0007669"/>
    <property type="project" value="TreeGrafter"/>
</dbReference>
<dbReference type="GO" id="GO:0005829">
    <property type="term" value="C:cytosol"/>
    <property type="evidence" value="ECO:0007669"/>
    <property type="project" value="TreeGrafter"/>
</dbReference>
<comment type="catalytic activity">
    <reaction evidence="1">
        <text>S-ubiquitinyl-[E2 ubiquitin-conjugating enzyme]-L-cysteine + [acceptor protein]-L-lysine = [E2 ubiquitin-conjugating enzyme]-L-cysteine + N(6)-ubiquitinyl-[acceptor protein]-L-lysine.</text>
        <dbReference type="EC" id="2.3.2.26"/>
    </reaction>
</comment>
<dbReference type="EMBL" id="GDIQ01048227">
    <property type="protein sequence ID" value="JAN46510.1"/>
    <property type="molecule type" value="Transcribed_RNA"/>
</dbReference>
<comment type="subunit">
    <text evidence="8">Interacts with UBE2C/UbcH10 (E2 ubiquitin-conjugating enzyme). In vitro, interacts with cyclin-B.</text>
</comment>
<protein>
    <recommendedName>
        <fullName evidence="3">E3 ubiquitin-protein ligase E3D</fullName>
        <ecNumber evidence="2">2.3.2.26</ecNumber>
    </recommendedName>
    <alternativeName>
        <fullName evidence="6">HECT-type E3 ubiquitin transferase E3D</fullName>
    </alternativeName>
    <alternativeName>
        <fullName evidence="5">UbcH10-binding protein with a HECT-like domain</fullName>
    </alternativeName>
    <alternativeName>
        <fullName evidence="4">Ubiquitin-conjugating enzyme E2C-binding protein</fullName>
    </alternativeName>
</protein>
<dbReference type="GO" id="GO:0006513">
    <property type="term" value="P:protein monoubiquitination"/>
    <property type="evidence" value="ECO:0007669"/>
    <property type="project" value="TreeGrafter"/>
</dbReference>
<accession>A0A0P6G8I4</accession>
<evidence type="ECO:0000256" key="2">
    <source>
        <dbReference type="ARBA" id="ARBA00012485"/>
    </source>
</evidence>
<evidence type="ECO:0000256" key="5">
    <source>
        <dbReference type="ARBA" id="ARBA00032234"/>
    </source>
</evidence>
<evidence type="ECO:0000256" key="4">
    <source>
        <dbReference type="ARBA" id="ARBA00029737"/>
    </source>
</evidence>
<proteinExistence type="predicted"/>
<dbReference type="GO" id="GO:0000151">
    <property type="term" value="C:ubiquitin ligase complex"/>
    <property type="evidence" value="ECO:0007669"/>
    <property type="project" value="TreeGrafter"/>
</dbReference>
<evidence type="ECO:0000256" key="8">
    <source>
        <dbReference type="ARBA" id="ARBA00064185"/>
    </source>
</evidence>
<evidence type="ECO:0000313" key="9">
    <source>
        <dbReference type="EMBL" id="JAN46510.1"/>
    </source>
</evidence>
<dbReference type="GO" id="GO:0031624">
    <property type="term" value="F:ubiquitin conjugating enzyme binding"/>
    <property type="evidence" value="ECO:0007669"/>
    <property type="project" value="TreeGrafter"/>
</dbReference>
<evidence type="ECO:0000256" key="1">
    <source>
        <dbReference type="ARBA" id="ARBA00000885"/>
    </source>
</evidence>
<reference evidence="9" key="1">
    <citation type="submission" date="2015-10" db="EMBL/GenBank/DDBJ databases">
        <title>EvidentialGene: Evidence-directed Construction of Complete mRNA Transcriptomes without Genomes.</title>
        <authorList>
            <person name="Gilbert D.G."/>
        </authorList>
    </citation>
    <scope>NUCLEOTIDE SEQUENCE</scope>
</reference>
<evidence type="ECO:0000256" key="7">
    <source>
        <dbReference type="ARBA" id="ARBA00053831"/>
    </source>
</evidence>
<evidence type="ECO:0000256" key="6">
    <source>
        <dbReference type="ARBA" id="ARBA00032298"/>
    </source>
</evidence>
<dbReference type="AlphaFoldDB" id="A0A0P6G8I4"/>
<name>A0A0P6G8I4_9CRUS</name>
<dbReference type="Pfam" id="PF09814">
    <property type="entry name" value="HECT_2"/>
    <property type="match status" value="1"/>
</dbReference>
<sequence length="375" mass="41361">MEIISAICEVHPQLRIANLYIRLSSPNTTLNAASVVDNSICLEDGANARMLLEFPVSIKLLDNYKFKPVIDGDYIHLRMPIGVPKGMKSGSENVEVLDLSALSTNTYKSQGKIFCPIIGKEYRLQCAECQSVLVDRVHFKRVLPLPRASWSEAASDWYCHLHAGEASHQKLVPRTTDCLYGSCYHALTASLLTKGSLESTGKESLCSKCQSSVGLMGDDLWNVWCHSIKWSVLEDNNQWKVAQDAATPLQAFYLTLYDALEEEKSFFGRKLAFRDGLGGGQNVLLWFVGDNGFTLDSGESVGGTELQLRRSGLHKVLYKSENSISKKIPSDVSEYQVSREMMESALAVLRNSSNQLPIGCRTAAGFSVGFLSLAS</sequence>
<evidence type="ECO:0000256" key="3">
    <source>
        <dbReference type="ARBA" id="ARBA00013646"/>
    </source>
</evidence>
<dbReference type="EC" id="2.3.2.26" evidence="2"/>
<dbReference type="GO" id="GO:0005634">
    <property type="term" value="C:nucleus"/>
    <property type="evidence" value="ECO:0007669"/>
    <property type="project" value="TreeGrafter"/>
</dbReference>
<dbReference type="GO" id="GO:0061630">
    <property type="term" value="F:ubiquitin protein ligase activity"/>
    <property type="evidence" value="ECO:0007669"/>
    <property type="project" value="UniProtKB-EC"/>
</dbReference>